<dbReference type="InterPro" id="IPR034660">
    <property type="entry name" value="DinB/YfiT-like"/>
</dbReference>
<reference evidence="2" key="1">
    <citation type="submission" date="2019-10" db="EMBL/GenBank/DDBJ databases">
        <title>Complete genome sequence of Corynebacterium urogenitalis DSM 108747, isolated from the genital tract of a cow.</title>
        <authorList>
            <person name="Ruckert C."/>
            <person name="Ballas P."/>
            <person name="Wagener K."/>
            <person name="Drillich M."/>
            <person name="Kaempfer P."/>
            <person name="Busse H.-J."/>
            <person name="Ehling-Schulz M."/>
        </authorList>
    </citation>
    <scope>NUCLEOTIDE SEQUENCE [LARGE SCALE GENOMIC DNA]</scope>
    <source>
        <strain evidence="2">LMM 1652</strain>
    </source>
</reference>
<dbReference type="RefSeq" id="WP_151902871.1">
    <property type="nucleotide sequence ID" value="NZ_CP045032.1"/>
</dbReference>
<gene>
    <name evidence="1" type="ORF">CUROG_05790</name>
</gene>
<dbReference type="InterPro" id="IPR017517">
    <property type="entry name" value="Maleyloyr_isom"/>
</dbReference>
<dbReference type="NCBIfam" id="TIGR03083">
    <property type="entry name" value="maleylpyruvate isomerase family mycothiol-dependent enzyme"/>
    <property type="match status" value="1"/>
</dbReference>
<dbReference type="Proteomes" id="UP000326711">
    <property type="component" value="Chromosome"/>
</dbReference>
<keyword evidence="2" id="KW-1185">Reference proteome</keyword>
<dbReference type="SUPFAM" id="SSF109854">
    <property type="entry name" value="DinB/YfiT-like putative metalloenzymes"/>
    <property type="match status" value="1"/>
</dbReference>
<dbReference type="AlphaFoldDB" id="A0A5J6Z808"/>
<accession>A0A5J6Z808</accession>
<protein>
    <submittedName>
        <fullName evidence="1">Uncharacterized protein</fullName>
    </submittedName>
</protein>
<dbReference type="NCBIfam" id="TIGR03085">
    <property type="entry name" value="TIGR03085 family metal-binding protein"/>
    <property type="match status" value="1"/>
</dbReference>
<evidence type="ECO:0000313" key="2">
    <source>
        <dbReference type="Proteomes" id="UP000326711"/>
    </source>
</evidence>
<organism evidence="1 2">
    <name type="scientific">Corynebacterium urogenitale</name>
    <dbReference type="NCBI Taxonomy" id="2487892"/>
    <lineage>
        <taxon>Bacteria</taxon>
        <taxon>Bacillati</taxon>
        <taxon>Actinomycetota</taxon>
        <taxon>Actinomycetes</taxon>
        <taxon>Mycobacteriales</taxon>
        <taxon>Corynebacteriaceae</taxon>
        <taxon>Corynebacterium</taxon>
    </lineage>
</organism>
<proteinExistence type="predicted"/>
<name>A0A5J6Z808_9CORY</name>
<dbReference type="KEGG" id="cuo:CUROG_05790"/>
<dbReference type="EMBL" id="CP045032">
    <property type="protein sequence ID" value="QFQ02521.1"/>
    <property type="molecule type" value="Genomic_DNA"/>
</dbReference>
<sequence>MSSENPYPQPRKVSSAQSEREALAGLLLSVGPDAPTLCEGWSTRDLATHLVVREYRPDAAAGMFFKGLRKHLGDVTQEIEARPYGSIVEDFRSGPPKWNPMRYADSFVNLAENFIHHEDVRRGGGRAEPRDLPLQMRDELWRLLGQMSRVFLRNARVHVVFERTDATSTTGEKTNDVHHAGANTGEEVRVIGEAGELLLWLYGRDSATQVELVESVAGALNKVNRQAL</sequence>
<dbReference type="OrthoDB" id="3268903at2"/>
<dbReference type="InterPro" id="IPR017519">
    <property type="entry name" value="CHP03085"/>
</dbReference>
<evidence type="ECO:0000313" key="1">
    <source>
        <dbReference type="EMBL" id="QFQ02521.1"/>
    </source>
</evidence>